<keyword evidence="2" id="KW-1185">Reference proteome</keyword>
<dbReference type="AlphaFoldDB" id="A0AAV6TV78"/>
<proteinExistence type="predicted"/>
<sequence length="88" mass="9988">MWPECASYQEGLIKLQSLNVVNDCAERGVKLGSDFLAASKGEDHYQNVLQVVEKIANSSQICVNTKRTLNDCFSRRYIGTSHIIQYYQ</sequence>
<reference evidence="1 2" key="1">
    <citation type="journal article" date="2022" name="Nat. Ecol. Evol.">
        <title>A masculinizing supergene underlies an exaggerated male reproductive morph in a spider.</title>
        <authorList>
            <person name="Hendrickx F."/>
            <person name="De Corte Z."/>
            <person name="Sonet G."/>
            <person name="Van Belleghem S.M."/>
            <person name="Kostlbacher S."/>
            <person name="Vangestel C."/>
        </authorList>
    </citation>
    <scope>NUCLEOTIDE SEQUENCE [LARGE SCALE GENOMIC DNA]</scope>
    <source>
        <strain evidence="1">W744_W776</strain>
    </source>
</reference>
<organism evidence="1 2">
    <name type="scientific">Oedothorax gibbosus</name>
    <dbReference type="NCBI Taxonomy" id="931172"/>
    <lineage>
        <taxon>Eukaryota</taxon>
        <taxon>Metazoa</taxon>
        <taxon>Ecdysozoa</taxon>
        <taxon>Arthropoda</taxon>
        <taxon>Chelicerata</taxon>
        <taxon>Arachnida</taxon>
        <taxon>Araneae</taxon>
        <taxon>Araneomorphae</taxon>
        <taxon>Entelegynae</taxon>
        <taxon>Araneoidea</taxon>
        <taxon>Linyphiidae</taxon>
        <taxon>Erigoninae</taxon>
        <taxon>Oedothorax</taxon>
    </lineage>
</organism>
<dbReference type="EMBL" id="JAFNEN010000987">
    <property type="protein sequence ID" value="KAG8175541.1"/>
    <property type="molecule type" value="Genomic_DNA"/>
</dbReference>
<protein>
    <submittedName>
        <fullName evidence="1">Uncharacterized protein</fullName>
    </submittedName>
</protein>
<dbReference type="PANTHER" id="PTHR46113:SF1">
    <property type="entry name" value="PEPTIDASE M17 LEUCYL AMINOPEPTIDASE N-TERMINAL DOMAIN-CONTAINING PROTEIN"/>
    <property type="match status" value="1"/>
</dbReference>
<dbReference type="PANTHER" id="PTHR46113">
    <property type="entry name" value="SNAC DOMAIN-CONTAINING PROTEIN"/>
    <property type="match status" value="1"/>
</dbReference>
<evidence type="ECO:0000313" key="1">
    <source>
        <dbReference type="EMBL" id="KAG8175541.1"/>
    </source>
</evidence>
<name>A0AAV6TV78_9ARAC</name>
<gene>
    <name evidence="1" type="ORF">JTE90_026260</name>
</gene>
<comment type="caution">
    <text evidence="1">The sequence shown here is derived from an EMBL/GenBank/DDBJ whole genome shotgun (WGS) entry which is preliminary data.</text>
</comment>
<accession>A0AAV6TV78</accession>
<dbReference type="Proteomes" id="UP000827092">
    <property type="component" value="Unassembled WGS sequence"/>
</dbReference>
<evidence type="ECO:0000313" key="2">
    <source>
        <dbReference type="Proteomes" id="UP000827092"/>
    </source>
</evidence>